<dbReference type="KEGG" id="vg:6369916"/>
<dbReference type="GeneID" id="6369916"/>
<proteinExistence type="predicted"/>
<dbReference type="EMBL" id="AB366653">
    <property type="protein sequence ID" value="BAG41754.2"/>
    <property type="molecule type" value="Genomic_DNA"/>
</dbReference>
<dbReference type="Proteomes" id="UP000001034">
    <property type="component" value="Segment"/>
</dbReference>
<organism evidence="1 2">
    <name type="scientific">Ralstonia phage phiRSL1</name>
    <dbReference type="NCBI Taxonomy" id="1980924"/>
    <lineage>
        <taxon>Viruses</taxon>
        <taxon>Duplodnaviria</taxon>
        <taxon>Heunggongvirae</taxon>
        <taxon>Uroviricota</taxon>
        <taxon>Caudoviricetes</taxon>
        <taxon>Mieseafarmvirus</taxon>
        <taxon>Mieseafarmvirus RSL1</taxon>
    </lineage>
</organism>
<name>B2ZYF3_9CAUD</name>
<keyword evidence="2" id="KW-1185">Reference proteome</keyword>
<accession>B2ZYF3</accession>
<reference evidence="1 2" key="1">
    <citation type="journal article" date="2010" name="Virology">
        <title>A jumbo phage infecting the phytopathogen Ralstonia solanacearum defines a new lineage of the Myoviridae family.</title>
        <authorList>
            <person name="Yamada T."/>
            <person name="Satoh S."/>
            <person name="Ishikawa H."/>
            <person name="Fujiwara A."/>
            <person name="Kawasaki T."/>
            <person name="Fujie M."/>
            <person name="Ogata H."/>
        </authorList>
    </citation>
    <scope>NUCLEOTIDE SEQUENCE [LARGE SCALE GENOMIC DNA]</scope>
</reference>
<protein>
    <submittedName>
        <fullName evidence="1">Uncharacterized protein</fullName>
    </submittedName>
</protein>
<evidence type="ECO:0000313" key="2">
    <source>
        <dbReference type="Proteomes" id="UP000001034"/>
    </source>
</evidence>
<evidence type="ECO:0000313" key="1">
    <source>
        <dbReference type="EMBL" id="BAG41754.2"/>
    </source>
</evidence>
<sequence length="192" mass="22221">MVANARLPYSSFCCAHTWSIVMQFKSLAVQRPEFKTQAKKSVRRWLKALGYTKIKKRNMLNGVIPVLGAPLASRKDIDVIEFQLQDTTPERFHTLVLHWAQRNGLDPQTQGLTVGDESWSVVWLRAVNGWIFVPFCKKYESENNCPPWFEMTVVLAANFLALETWIQWSTLKSPFTTLRRLDQFRAMNKDPS</sequence>
<dbReference type="RefSeq" id="YP_001950184.2">
    <property type="nucleotide sequence ID" value="NC_010811.2"/>
</dbReference>